<dbReference type="InterPro" id="IPR055227">
    <property type="entry name" value="HRQ1_WHD"/>
</dbReference>
<gene>
    <name evidence="5" type="ordered locus">Sthe_0930</name>
</gene>
<evidence type="ECO:0000259" key="4">
    <source>
        <dbReference type="PROSITE" id="PS51194"/>
    </source>
</evidence>
<dbReference type="AlphaFoldDB" id="D1C2A0"/>
<dbReference type="GO" id="GO:0036297">
    <property type="term" value="P:interstrand cross-link repair"/>
    <property type="evidence" value="ECO:0007669"/>
    <property type="project" value="TreeGrafter"/>
</dbReference>
<keyword evidence="6" id="KW-1185">Reference proteome</keyword>
<dbReference type="InterPro" id="IPR027417">
    <property type="entry name" value="P-loop_NTPase"/>
</dbReference>
<dbReference type="FunCoup" id="D1C2A0">
    <property type="interactions" value="314"/>
</dbReference>
<sequence length="779" mass="86558">MPVQRESGGIAAVIERFRTDPRFASCITAWRTIPERPAETVPLPEDLEPRLAEALRARGIQQLYSHQAEAFASVRQGRHTAVVTGTASGKTLCYTLPVLDAILRDPTARALYLFPTKALAQDQYANLHSLIEAAGADIKTHTYDGDTPANIRRIIRTAGHVVITNPDMLHSGILPHHTKWHNLFENLRFVVIDEMHGYRGVFGSHVANVIRRLKRICQHYGSSPVFILASATIANPEELARRLIEEDVHVIDRDGAPHGRREFAFFNPPVVNQQLGIRRSVVLEATRIASELVRAGVHTIVFARARATAEVMLTYLRQALPSGIGTEESIRGYRGGYLPRQRREIERGLREGRVRAVVSTNALELGVDIGSLDACVMTGYPGTVASTWQQAGRAGRRDAPSLAVLVASSNPLDQFIVQNPDYFFQRPPEHGLINPDNLLVLVDHLKCAAFELPFKDGQRFGNVDPTEVLEYLEEERVLHHAGDTWYWTADTYPAEEISLRTAARDNVVIIDTGEPGKPRVIGEVDSFAAPMLVHTEAIYMHEGQQYHVDRLDWDEKKAYVHPVDVDYYTDASMSVRVQVIEQFSEGEPWAERHHGEVLVGAIVTQYKKIKLYTHENIGWGRVHLPEQQMHTSAYWFSLPEHATARMRSADLQGALVGLANVVGNVAPLFLMCDPRDIGVYPQVRSPFTQRSTIFVYDQIPGGIGFSPKLYDLHHELLRAAYDLVRGCGCQSGCPSCVGPMTEVGESGKANTLALLRIMRGAASGANGRGRGVERADGYQ</sequence>
<dbReference type="GO" id="GO:0043138">
    <property type="term" value="F:3'-5' DNA helicase activity"/>
    <property type="evidence" value="ECO:0007669"/>
    <property type="project" value="TreeGrafter"/>
</dbReference>
<dbReference type="InterPro" id="IPR011545">
    <property type="entry name" value="DEAD/DEAH_box_helicase_dom"/>
</dbReference>
<name>D1C2A0_SPHTD</name>
<dbReference type="Pfam" id="PF00271">
    <property type="entry name" value="Helicase_C"/>
    <property type="match status" value="1"/>
</dbReference>
<keyword evidence="1" id="KW-0547">Nucleotide-binding</keyword>
<dbReference type="PROSITE" id="PS51194">
    <property type="entry name" value="HELICASE_CTER"/>
    <property type="match status" value="1"/>
</dbReference>
<dbReference type="EMBL" id="CP001823">
    <property type="protein sequence ID" value="ACZ38367.1"/>
    <property type="molecule type" value="Genomic_DNA"/>
</dbReference>
<proteinExistence type="predicted"/>
<dbReference type="GO" id="GO:0005524">
    <property type="term" value="F:ATP binding"/>
    <property type="evidence" value="ECO:0007669"/>
    <property type="project" value="UniProtKB-KW"/>
</dbReference>
<dbReference type="SUPFAM" id="SSF52540">
    <property type="entry name" value="P-loop containing nucleoside triphosphate hydrolases"/>
    <property type="match status" value="1"/>
</dbReference>
<dbReference type="Pfam" id="PF22982">
    <property type="entry name" value="WHD_HRQ1"/>
    <property type="match status" value="1"/>
</dbReference>
<dbReference type="Pfam" id="PF00270">
    <property type="entry name" value="DEAD"/>
    <property type="match status" value="1"/>
</dbReference>
<dbReference type="PANTHER" id="PTHR47957">
    <property type="entry name" value="ATP-DEPENDENT HELICASE HRQ1"/>
    <property type="match status" value="1"/>
</dbReference>
<dbReference type="KEGG" id="sti:Sthe_0930"/>
<evidence type="ECO:0000259" key="3">
    <source>
        <dbReference type="PROSITE" id="PS51192"/>
    </source>
</evidence>
<dbReference type="PANTHER" id="PTHR47957:SF3">
    <property type="entry name" value="ATP-DEPENDENT HELICASE HRQ1"/>
    <property type="match status" value="1"/>
</dbReference>
<keyword evidence="5" id="KW-0347">Helicase</keyword>
<dbReference type="InParanoid" id="D1C2A0"/>
<dbReference type="InterPro" id="IPR018973">
    <property type="entry name" value="MZB"/>
</dbReference>
<reference evidence="6" key="1">
    <citation type="submission" date="2009-11" db="EMBL/GenBank/DDBJ databases">
        <title>The complete chromosome 1 of Sphaerobacter thermophilus DSM 20745.</title>
        <authorList>
            <person name="Lucas S."/>
            <person name="Copeland A."/>
            <person name="Lapidus A."/>
            <person name="Glavina del Rio T."/>
            <person name="Dalin E."/>
            <person name="Tice H."/>
            <person name="Bruce D."/>
            <person name="Goodwin L."/>
            <person name="Pitluck S."/>
            <person name="Kyrpides N."/>
            <person name="Mavromatis K."/>
            <person name="Ivanova N."/>
            <person name="Mikhailova N."/>
            <person name="LaButti K.M."/>
            <person name="Clum A."/>
            <person name="Sun H.I."/>
            <person name="Brettin T."/>
            <person name="Detter J.C."/>
            <person name="Han C."/>
            <person name="Larimer F."/>
            <person name="Land M."/>
            <person name="Hauser L."/>
            <person name="Markowitz V."/>
            <person name="Cheng J.F."/>
            <person name="Hugenholtz P."/>
            <person name="Woyke T."/>
            <person name="Wu D."/>
            <person name="Steenblock K."/>
            <person name="Schneider S."/>
            <person name="Pukall R."/>
            <person name="Goeker M."/>
            <person name="Klenk H.P."/>
            <person name="Eisen J.A."/>
        </authorList>
    </citation>
    <scope>NUCLEOTIDE SEQUENCE [LARGE SCALE GENOMIC DNA]</scope>
    <source>
        <strain evidence="6">ATCC 49802 / DSM 20745 / S 6022</strain>
    </source>
</reference>
<dbReference type="CDD" id="cd17923">
    <property type="entry name" value="DEXHc_Hrq1-like"/>
    <property type="match status" value="1"/>
</dbReference>
<evidence type="ECO:0000256" key="2">
    <source>
        <dbReference type="ARBA" id="ARBA00022840"/>
    </source>
</evidence>
<feature type="domain" description="Helicase ATP-binding" evidence="3">
    <location>
        <begin position="71"/>
        <end position="251"/>
    </location>
</feature>
<protein>
    <submittedName>
        <fullName evidence="5">DEAD/DEAH box helicase domain protein</fullName>
    </submittedName>
</protein>
<reference evidence="5 6" key="2">
    <citation type="journal article" date="2010" name="Stand. Genomic Sci.">
        <title>Complete genome sequence of Desulfohalobium retbaense type strain (HR(100)).</title>
        <authorList>
            <person name="Spring S."/>
            <person name="Nolan M."/>
            <person name="Lapidus A."/>
            <person name="Glavina Del Rio T."/>
            <person name="Copeland A."/>
            <person name="Tice H."/>
            <person name="Cheng J.F."/>
            <person name="Lucas S."/>
            <person name="Land M."/>
            <person name="Chen F."/>
            <person name="Bruce D."/>
            <person name="Goodwin L."/>
            <person name="Pitluck S."/>
            <person name="Ivanova N."/>
            <person name="Mavromatis K."/>
            <person name="Mikhailova N."/>
            <person name="Pati A."/>
            <person name="Chen A."/>
            <person name="Palaniappan K."/>
            <person name="Hauser L."/>
            <person name="Chang Y.J."/>
            <person name="Jeffries C.D."/>
            <person name="Munk C."/>
            <person name="Kiss H."/>
            <person name="Chain P."/>
            <person name="Han C."/>
            <person name="Brettin T."/>
            <person name="Detter J.C."/>
            <person name="Schuler E."/>
            <person name="Goker M."/>
            <person name="Rohde M."/>
            <person name="Bristow J."/>
            <person name="Eisen J.A."/>
            <person name="Markowitz V."/>
            <person name="Hugenholtz P."/>
            <person name="Kyrpides N.C."/>
            <person name="Klenk H.P."/>
        </authorList>
    </citation>
    <scope>NUCLEOTIDE SEQUENCE [LARGE SCALE GENOMIC DNA]</scope>
    <source>
        <strain evidence="6">ATCC 49802 / DSM 20745 / S 6022</strain>
    </source>
</reference>
<dbReference type="CDD" id="cd18797">
    <property type="entry name" value="SF2_C_Hrq"/>
    <property type="match status" value="1"/>
</dbReference>
<evidence type="ECO:0000256" key="1">
    <source>
        <dbReference type="ARBA" id="ARBA00022741"/>
    </source>
</evidence>
<organism evidence="5 6">
    <name type="scientific">Sphaerobacter thermophilus (strain ATCC 49802 / DSM 20745 / KCCM 41009 / NCIMB 13125 / S 6022)</name>
    <dbReference type="NCBI Taxonomy" id="479434"/>
    <lineage>
        <taxon>Bacteria</taxon>
        <taxon>Pseudomonadati</taxon>
        <taxon>Thermomicrobiota</taxon>
        <taxon>Thermomicrobia</taxon>
        <taxon>Sphaerobacterales</taxon>
        <taxon>Sphaerobacterineae</taxon>
        <taxon>Sphaerobacteraceae</taxon>
        <taxon>Sphaerobacter</taxon>
    </lineage>
</organism>
<dbReference type="OrthoDB" id="9774462at2"/>
<dbReference type="InterPro" id="IPR001650">
    <property type="entry name" value="Helicase_C-like"/>
</dbReference>
<dbReference type="eggNOG" id="COG1205">
    <property type="taxonomic scope" value="Bacteria"/>
</dbReference>
<feature type="domain" description="Helicase C-terminal" evidence="4">
    <location>
        <begin position="287"/>
        <end position="439"/>
    </location>
</feature>
<dbReference type="Proteomes" id="UP000002027">
    <property type="component" value="Chromosome 1"/>
</dbReference>
<accession>D1C2A0</accession>
<dbReference type="Pfam" id="PF09369">
    <property type="entry name" value="MZB"/>
    <property type="match status" value="1"/>
</dbReference>
<dbReference type="HOGENOM" id="CLU_000809_3_2_0"/>
<evidence type="ECO:0000313" key="5">
    <source>
        <dbReference type="EMBL" id="ACZ38367.1"/>
    </source>
</evidence>
<dbReference type="SMART" id="SM00490">
    <property type="entry name" value="HELICc"/>
    <property type="match status" value="1"/>
</dbReference>
<dbReference type="RefSeq" id="WP_012871414.1">
    <property type="nucleotide sequence ID" value="NC_013523.1"/>
</dbReference>
<keyword evidence="2" id="KW-0067">ATP-binding</keyword>
<dbReference type="Gene3D" id="3.40.50.300">
    <property type="entry name" value="P-loop containing nucleotide triphosphate hydrolases"/>
    <property type="match status" value="2"/>
</dbReference>
<dbReference type="eggNOG" id="COG1111">
    <property type="taxonomic scope" value="Bacteria"/>
</dbReference>
<evidence type="ECO:0000313" key="6">
    <source>
        <dbReference type="Proteomes" id="UP000002027"/>
    </source>
</evidence>
<dbReference type="GO" id="GO:0006289">
    <property type="term" value="P:nucleotide-excision repair"/>
    <property type="evidence" value="ECO:0007669"/>
    <property type="project" value="TreeGrafter"/>
</dbReference>
<dbReference type="SMART" id="SM00487">
    <property type="entry name" value="DEXDc"/>
    <property type="match status" value="1"/>
</dbReference>
<dbReference type="PROSITE" id="PS51192">
    <property type="entry name" value="HELICASE_ATP_BIND_1"/>
    <property type="match status" value="1"/>
</dbReference>
<dbReference type="InterPro" id="IPR014001">
    <property type="entry name" value="Helicase_ATP-bd"/>
</dbReference>
<keyword evidence="5" id="KW-0378">Hydrolase</keyword>
<dbReference type="GO" id="GO:0003676">
    <property type="term" value="F:nucleic acid binding"/>
    <property type="evidence" value="ECO:0007669"/>
    <property type="project" value="InterPro"/>
</dbReference>